<accession>A0A4R7HXM0</accession>
<evidence type="ECO:0000313" key="2">
    <source>
        <dbReference type="EMBL" id="TDT15952.1"/>
    </source>
</evidence>
<dbReference type="EMBL" id="SOAU01000001">
    <property type="protein sequence ID" value="TDT15952.1"/>
    <property type="molecule type" value="Genomic_DNA"/>
</dbReference>
<gene>
    <name evidence="2" type="ORF">BDK89_1533</name>
</gene>
<comment type="caution">
    <text evidence="2">The sequence shown here is derived from an EMBL/GenBank/DDBJ whole genome shotgun (WGS) entry which is preliminary data.</text>
</comment>
<feature type="compositionally biased region" description="Low complexity" evidence="1">
    <location>
        <begin position="39"/>
        <end position="59"/>
    </location>
</feature>
<organism evidence="2 3">
    <name type="scientific">Ilumatobacter fluminis</name>
    <dbReference type="NCBI Taxonomy" id="467091"/>
    <lineage>
        <taxon>Bacteria</taxon>
        <taxon>Bacillati</taxon>
        <taxon>Actinomycetota</taxon>
        <taxon>Acidimicrobiia</taxon>
        <taxon>Acidimicrobiales</taxon>
        <taxon>Ilumatobacteraceae</taxon>
        <taxon>Ilumatobacter</taxon>
    </lineage>
</organism>
<dbReference type="PROSITE" id="PS51257">
    <property type="entry name" value="PROKAR_LIPOPROTEIN"/>
    <property type="match status" value="1"/>
</dbReference>
<name>A0A4R7HXM0_9ACTN</name>
<dbReference type="AlphaFoldDB" id="A0A4R7HXM0"/>
<proteinExistence type="predicted"/>
<dbReference type="RefSeq" id="WP_208294002.1">
    <property type="nucleotide sequence ID" value="NZ_SOAU01000001.1"/>
</dbReference>
<evidence type="ECO:0000256" key="1">
    <source>
        <dbReference type="SAM" id="MobiDB-lite"/>
    </source>
</evidence>
<feature type="region of interest" description="Disordered" evidence="1">
    <location>
        <begin position="38"/>
        <end position="62"/>
    </location>
</feature>
<protein>
    <submittedName>
        <fullName evidence="2">Uncharacterized protein</fullName>
    </submittedName>
</protein>
<dbReference type="Proteomes" id="UP000294558">
    <property type="component" value="Unassembled WGS sequence"/>
</dbReference>
<evidence type="ECO:0000313" key="3">
    <source>
        <dbReference type="Proteomes" id="UP000294558"/>
    </source>
</evidence>
<reference evidence="2 3" key="1">
    <citation type="submission" date="2019-03" db="EMBL/GenBank/DDBJ databases">
        <title>Sequencing the genomes of 1000 actinobacteria strains.</title>
        <authorList>
            <person name="Klenk H.-P."/>
        </authorList>
    </citation>
    <scope>NUCLEOTIDE SEQUENCE [LARGE SCALE GENOMIC DNA]</scope>
    <source>
        <strain evidence="2 3">DSM 18936</strain>
    </source>
</reference>
<keyword evidence="3" id="KW-1185">Reference proteome</keyword>
<sequence length="163" mass="16935">MRRRAVALFGVVVVAATGCGGGDDTADGRVADTTITLEGTTDATTSTSSATTAGAAPDSGEQRYPDVLGVEATPSDDGTWSFAVTISSPYDTPERYADGWRVLGPDGEVYGEHMLMHDHAGEQPFTRTQRGVTIPTGVDEVTVEGRDQEYGYGGATVTITLGG</sequence>